<proteinExistence type="inferred from homology"/>
<name>A0AAD7YCF8_MYTSE</name>
<gene>
    <name evidence="5" type="ORF">PYW07_008316</name>
</gene>
<comment type="similarity">
    <text evidence="1">Belongs to the calycin superfamily. Fatty-acid binding protein (FABP) family.</text>
</comment>
<evidence type="ECO:0000256" key="3">
    <source>
        <dbReference type="SAM" id="MobiDB-lite"/>
    </source>
</evidence>
<dbReference type="InterPro" id="IPR012674">
    <property type="entry name" value="Calycin"/>
</dbReference>
<dbReference type="GO" id="GO:0008289">
    <property type="term" value="F:lipid binding"/>
    <property type="evidence" value="ECO:0007669"/>
    <property type="project" value="UniProtKB-KW"/>
</dbReference>
<protein>
    <recommendedName>
        <fullName evidence="4">Lipocalin/cytosolic fatty-acid binding domain-containing protein</fullName>
    </recommendedName>
</protein>
<comment type="caution">
    <text evidence="5">The sequence shown here is derived from an EMBL/GenBank/DDBJ whole genome shotgun (WGS) entry which is preliminary data.</text>
</comment>
<evidence type="ECO:0000313" key="6">
    <source>
        <dbReference type="Proteomes" id="UP001231518"/>
    </source>
</evidence>
<evidence type="ECO:0000259" key="4">
    <source>
        <dbReference type="Pfam" id="PF00061"/>
    </source>
</evidence>
<sequence>MTEESLVKICESAFSSDEIEGAKSLLLESLNKPLDSSKSEEKKLRNIEEIISFFKETDSEVIPVFVAKNLEKLPTVSYDNIDMTPLLKRLDLLEKTVQDIPHNYVSKSELKDLVIEYAKENSVQEQNVKIGDGLNTMDPSNSVNNSSFNDVNESNECSSVLQDSVNKSMRPCHSSPFVEGESETASDRMLPRGTSSDNTTNETAVERTSRVQIDCGEDLHQPSTSSSRQRSVVACRPYNTVWKMEIDRYVNVRYKLKSSDQFEEYLKLIGVGLIQRKAACAVSPVAVLTKDGDTYTFTMTTTFKTITFTFKFNEEFIEERPDGVKLKSLVVADGEVMTQTQTEDNGRRSTHVRTFTPEILTVVTTVDGWPGKCVRVYEVIKD</sequence>
<feature type="compositionally biased region" description="Polar residues" evidence="3">
    <location>
        <begin position="193"/>
        <end position="203"/>
    </location>
</feature>
<dbReference type="PANTHER" id="PTHR11955">
    <property type="entry name" value="FATTY ACID BINDING PROTEIN"/>
    <property type="match status" value="1"/>
</dbReference>
<feature type="compositionally biased region" description="Low complexity" evidence="3">
    <location>
        <begin position="140"/>
        <end position="156"/>
    </location>
</feature>
<feature type="region of interest" description="Disordered" evidence="3">
    <location>
        <begin position="133"/>
        <end position="207"/>
    </location>
</feature>
<dbReference type="Proteomes" id="UP001231518">
    <property type="component" value="Chromosome 21"/>
</dbReference>
<evidence type="ECO:0000313" key="5">
    <source>
        <dbReference type="EMBL" id="KAJ8711074.1"/>
    </source>
</evidence>
<dbReference type="PRINTS" id="PR00178">
    <property type="entry name" value="FATTYACIDBP"/>
</dbReference>
<keyword evidence="2" id="KW-0446">Lipid-binding</keyword>
<dbReference type="InterPro" id="IPR031259">
    <property type="entry name" value="ILBP"/>
</dbReference>
<evidence type="ECO:0000256" key="1">
    <source>
        <dbReference type="ARBA" id="ARBA00008390"/>
    </source>
</evidence>
<keyword evidence="6" id="KW-1185">Reference proteome</keyword>
<feature type="compositionally biased region" description="Polar residues" evidence="3">
    <location>
        <begin position="157"/>
        <end position="167"/>
    </location>
</feature>
<dbReference type="InterPro" id="IPR000566">
    <property type="entry name" value="Lipocln_cytosolic_FA-bd_dom"/>
</dbReference>
<dbReference type="Gene3D" id="2.40.128.20">
    <property type="match status" value="1"/>
</dbReference>
<dbReference type="SUPFAM" id="SSF50814">
    <property type="entry name" value="Lipocalins"/>
    <property type="match status" value="1"/>
</dbReference>
<organism evidence="5 6">
    <name type="scientific">Mythimna separata</name>
    <name type="common">Oriental armyworm</name>
    <name type="synonym">Pseudaletia separata</name>
    <dbReference type="NCBI Taxonomy" id="271217"/>
    <lineage>
        <taxon>Eukaryota</taxon>
        <taxon>Metazoa</taxon>
        <taxon>Ecdysozoa</taxon>
        <taxon>Arthropoda</taxon>
        <taxon>Hexapoda</taxon>
        <taxon>Insecta</taxon>
        <taxon>Pterygota</taxon>
        <taxon>Neoptera</taxon>
        <taxon>Endopterygota</taxon>
        <taxon>Lepidoptera</taxon>
        <taxon>Glossata</taxon>
        <taxon>Ditrysia</taxon>
        <taxon>Noctuoidea</taxon>
        <taxon>Noctuidae</taxon>
        <taxon>Noctuinae</taxon>
        <taxon>Hadenini</taxon>
        <taxon>Mythimna</taxon>
    </lineage>
</organism>
<reference evidence="5" key="1">
    <citation type="submission" date="2023-03" db="EMBL/GenBank/DDBJ databases">
        <title>Chromosome-level genomes of two armyworms, Mythimna separata and Mythimna loreyi, provide insights into the biosynthesis and reception of sex pheromones.</title>
        <authorList>
            <person name="Zhao H."/>
        </authorList>
    </citation>
    <scope>NUCLEOTIDE SEQUENCE</scope>
    <source>
        <strain evidence="5">BeijingLab</strain>
        <tissue evidence="5">Pupa</tissue>
    </source>
</reference>
<dbReference type="EMBL" id="JARGEI010000022">
    <property type="protein sequence ID" value="KAJ8711074.1"/>
    <property type="molecule type" value="Genomic_DNA"/>
</dbReference>
<dbReference type="AlphaFoldDB" id="A0AAD7YCF8"/>
<evidence type="ECO:0000256" key="2">
    <source>
        <dbReference type="ARBA" id="ARBA00023121"/>
    </source>
</evidence>
<dbReference type="InterPro" id="IPR000463">
    <property type="entry name" value="Fatty_acid-bd"/>
</dbReference>
<accession>A0AAD7YCF8</accession>
<dbReference type="Pfam" id="PF00061">
    <property type="entry name" value="Lipocalin"/>
    <property type="match status" value="1"/>
</dbReference>
<feature type="domain" description="Lipocalin/cytosolic fatty-acid binding" evidence="4">
    <location>
        <begin position="254"/>
        <end position="355"/>
    </location>
</feature>